<dbReference type="EMBL" id="LWDE02000318">
    <property type="protein sequence ID" value="KAE8248887.1"/>
    <property type="molecule type" value="Genomic_DNA"/>
</dbReference>
<organism evidence="2 3">
    <name type="scientific">Tilletia controversa</name>
    <name type="common">dwarf bunt fungus</name>
    <dbReference type="NCBI Taxonomy" id="13291"/>
    <lineage>
        <taxon>Eukaryota</taxon>
        <taxon>Fungi</taxon>
        <taxon>Dikarya</taxon>
        <taxon>Basidiomycota</taxon>
        <taxon>Ustilaginomycotina</taxon>
        <taxon>Exobasidiomycetes</taxon>
        <taxon>Tilletiales</taxon>
        <taxon>Tilletiaceae</taxon>
        <taxon>Tilletia</taxon>
    </lineage>
</organism>
<sequence>MRRNSMRTHRLRVCDPNFAKGVLPVASCYRALPAPPTLSATGPVAPALRRTTVALVYKPMVPYSAANGVGATTTAETHVSGRPVRTTVISAAPTGASLAVRTPISASWHLSKNQCISRSDCRSNVCGQSPYPQLGSGSQTVCIALPAGSPCTKGDQCGSGVCDSASSKCAVVGGGIEVLLESRLQYQRMPDEQLQRYIYVHLDHHHFFSYVERYIFEHHHIFLAHKHVDFDHNGFKHFDFHFDHYVKACDHSMATSSTTTSTSTPTAASTTTASSTSSKPSSTSASSSSSTSSKSSTTTASSSATLNVFVHVFVRIFVQLDGEK</sequence>
<name>A0A8X7SXX6_9BASI</name>
<comment type="caution">
    <text evidence="2">The sequence shown here is derived from an EMBL/GenBank/DDBJ whole genome shotgun (WGS) entry which is preliminary data.</text>
</comment>
<accession>A0A8X7SXX6</accession>
<keyword evidence="3" id="KW-1185">Reference proteome</keyword>
<reference evidence="2" key="1">
    <citation type="submission" date="2016-04" db="EMBL/GenBank/DDBJ databases">
        <authorList>
            <person name="Nguyen H.D."/>
            <person name="Samba Siva P."/>
            <person name="Cullis J."/>
            <person name="Levesque C.A."/>
            <person name="Hambleton S."/>
        </authorList>
    </citation>
    <scope>NUCLEOTIDE SEQUENCE</scope>
    <source>
        <strain evidence="2">DAOMC 236426</strain>
    </source>
</reference>
<evidence type="ECO:0000313" key="3">
    <source>
        <dbReference type="Proteomes" id="UP000077684"/>
    </source>
</evidence>
<reference evidence="2" key="2">
    <citation type="journal article" date="2019" name="IMA Fungus">
        <title>Genome sequencing and comparison of five Tilletia species to identify candidate genes for the detection of regulated species infecting wheat.</title>
        <authorList>
            <person name="Nguyen H.D.T."/>
            <person name="Sultana T."/>
            <person name="Kesanakurti P."/>
            <person name="Hambleton S."/>
        </authorList>
    </citation>
    <scope>NUCLEOTIDE SEQUENCE</scope>
    <source>
        <strain evidence="2">DAOMC 236426</strain>
    </source>
</reference>
<dbReference type="AlphaFoldDB" id="A0A8X7SXX6"/>
<dbReference type="Proteomes" id="UP000077684">
    <property type="component" value="Unassembled WGS sequence"/>
</dbReference>
<protein>
    <submittedName>
        <fullName evidence="2">Uncharacterized protein</fullName>
    </submittedName>
</protein>
<proteinExistence type="predicted"/>
<evidence type="ECO:0000313" key="2">
    <source>
        <dbReference type="EMBL" id="KAE8248887.1"/>
    </source>
</evidence>
<feature type="region of interest" description="Disordered" evidence="1">
    <location>
        <begin position="256"/>
        <end position="299"/>
    </location>
</feature>
<evidence type="ECO:0000256" key="1">
    <source>
        <dbReference type="SAM" id="MobiDB-lite"/>
    </source>
</evidence>
<gene>
    <name evidence="2" type="ORF">A4X06_0g3482</name>
</gene>